<protein>
    <submittedName>
        <fullName evidence="1">Uncharacterized protein</fullName>
    </submittedName>
</protein>
<sequence length="226" mass="24628">MAVLPGLLKRFNSAAKKTDVSQPEQPGGSIWQDTGEVYYLENTLKLTYAANSGVVTLEKLSPDSLANVVETLDKLPQDSPFARAVTATRNTALVISVCGVTWQKNNGTVRIKALPEAALLRSTNADFSKSQAVFKHAFLLEHDDLLTPTTGSGKPGVFTYNRISPAQFTRQLARANERISPPLRRAIPVHPDNFNSAFTEHEQTVIDGFLDAGSQPKNDALNAKHD</sequence>
<keyword evidence="2" id="KW-1185">Reference proteome</keyword>
<gene>
    <name evidence="1" type="ORF">C6Y40_01435</name>
</gene>
<dbReference type="Proteomes" id="UP000238949">
    <property type="component" value="Unassembled WGS sequence"/>
</dbReference>
<accession>A0A2S9VG20</accession>
<dbReference type="OrthoDB" id="5916747at2"/>
<reference evidence="2" key="1">
    <citation type="journal article" date="2020" name="Int. J. Syst. Evol. Microbiol.">
        <title>Alteromonas alba sp. nov., a marine bacterium isolated from the seawater of the West Pacific Ocean.</title>
        <authorList>
            <person name="Sun C."/>
            <person name="Wu Y.-H."/>
            <person name="Xamxidin M."/>
            <person name="Cheng H."/>
            <person name="Xu X.-W."/>
        </authorList>
    </citation>
    <scope>NUCLEOTIDE SEQUENCE [LARGE SCALE GENOMIC DNA]</scope>
    <source>
        <strain evidence="2">190</strain>
    </source>
</reference>
<dbReference type="RefSeq" id="WP_105932987.1">
    <property type="nucleotide sequence ID" value="NZ_PVNP01000012.1"/>
</dbReference>
<organism evidence="1 2">
    <name type="scientific">Alteromonas alba</name>
    <dbReference type="NCBI Taxonomy" id="2079529"/>
    <lineage>
        <taxon>Bacteria</taxon>
        <taxon>Pseudomonadati</taxon>
        <taxon>Pseudomonadota</taxon>
        <taxon>Gammaproteobacteria</taxon>
        <taxon>Alteromonadales</taxon>
        <taxon>Alteromonadaceae</taxon>
        <taxon>Alteromonas/Salinimonas group</taxon>
        <taxon>Alteromonas</taxon>
    </lineage>
</organism>
<evidence type="ECO:0000313" key="1">
    <source>
        <dbReference type="EMBL" id="PRO75374.1"/>
    </source>
</evidence>
<dbReference type="AlphaFoldDB" id="A0A2S9VG20"/>
<evidence type="ECO:0000313" key="2">
    <source>
        <dbReference type="Proteomes" id="UP000238949"/>
    </source>
</evidence>
<name>A0A2S9VG20_9ALTE</name>
<dbReference type="EMBL" id="PVNP01000012">
    <property type="protein sequence ID" value="PRO75374.1"/>
    <property type="molecule type" value="Genomic_DNA"/>
</dbReference>
<proteinExistence type="predicted"/>
<comment type="caution">
    <text evidence="1">The sequence shown here is derived from an EMBL/GenBank/DDBJ whole genome shotgun (WGS) entry which is preliminary data.</text>
</comment>